<dbReference type="PANTHER" id="PTHR32179">
    <property type="entry name" value="NICOTINATE-NUCLEOTIDE PYROPHOSPHORYLASE [CARBOXYLATING]"/>
    <property type="match status" value="1"/>
</dbReference>
<dbReference type="CDD" id="cd01572">
    <property type="entry name" value="QPRTase"/>
    <property type="match status" value="1"/>
</dbReference>
<dbReference type="GO" id="GO:0034213">
    <property type="term" value="P:quinolinate catabolic process"/>
    <property type="evidence" value="ECO:0007669"/>
    <property type="project" value="TreeGrafter"/>
</dbReference>
<evidence type="ECO:0000256" key="11">
    <source>
        <dbReference type="ARBA" id="ARBA00069173"/>
    </source>
</evidence>
<evidence type="ECO:0000313" key="17">
    <source>
        <dbReference type="Proteomes" id="UP000198510"/>
    </source>
</evidence>
<evidence type="ECO:0000259" key="14">
    <source>
        <dbReference type="Pfam" id="PF01729"/>
    </source>
</evidence>
<comment type="catalytic activity">
    <reaction evidence="10">
        <text>nicotinate beta-D-ribonucleotide + CO2 + diphosphate = quinolinate + 5-phospho-alpha-D-ribose 1-diphosphate + 2 H(+)</text>
        <dbReference type="Rhea" id="RHEA:12733"/>
        <dbReference type="ChEBI" id="CHEBI:15378"/>
        <dbReference type="ChEBI" id="CHEBI:16526"/>
        <dbReference type="ChEBI" id="CHEBI:29959"/>
        <dbReference type="ChEBI" id="CHEBI:33019"/>
        <dbReference type="ChEBI" id="CHEBI:57502"/>
        <dbReference type="ChEBI" id="CHEBI:58017"/>
        <dbReference type="EC" id="2.4.2.19"/>
    </reaction>
</comment>
<dbReference type="InterPro" id="IPR022412">
    <property type="entry name" value="Quinolinate_PRibosylTrfase_N"/>
</dbReference>
<evidence type="ECO:0000256" key="8">
    <source>
        <dbReference type="ARBA" id="ARBA00022679"/>
    </source>
</evidence>
<dbReference type="SUPFAM" id="SSF51690">
    <property type="entry name" value="Nicotinate/Quinolinate PRTase C-terminal domain-like"/>
    <property type="match status" value="1"/>
</dbReference>
<accession>A0A1G9M2A9</accession>
<dbReference type="SUPFAM" id="SSF54675">
    <property type="entry name" value="Nicotinate/Quinolinate PRTase N-terminal domain-like"/>
    <property type="match status" value="1"/>
</dbReference>
<organism evidence="16 17">
    <name type="scientific">Catalinimonas alkaloidigena</name>
    <dbReference type="NCBI Taxonomy" id="1075417"/>
    <lineage>
        <taxon>Bacteria</taxon>
        <taxon>Pseudomonadati</taxon>
        <taxon>Bacteroidota</taxon>
        <taxon>Cytophagia</taxon>
        <taxon>Cytophagales</taxon>
        <taxon>Catalimonadaceae</taxon>
        <taxon>Catalinimonas</taxon>
    </lineage>
</organism>
<protein>
    <recommendedName>
        <fullName evidence="11">Probable nicotinate-nucleotide pyrophosphorylase [carboxylating]</fullName>
        <ecNumber evidence="5">2.4.2.19</ecNumber>
    </recommendedName>
    <alternativeName>
        <fullName evidence="9">Quinolinate phosphoribosyltransferase [decarboxylating]</fullName>
    </alternativeName>
</protein>
<evidence type="ECO:0000256" key="5">
    <source>
        <dbReference type="ARBA" id="ARBA00011944"/>
    </source>
</evidence>
<feature type="domain" description="Quinolinate phosphoribosyl transferase N-terminal" evidence="15">
    <location>
        <begin position="37"/>
        <end position="119"/>
    </location>
</feature>
<dbReference type="InterPro" id="IPR036068">
    <property type="entry name" value="Nicotinate_pribotase-like_C"/>
</dbReference>
<name>A0A1G9M2A9_9BACT</name>
<evidence type="ECO:0000313" key="16">
    <source>
        <dbReference type="EMBL" id="SDL67835.1"/>
    </source>
</evidence>
<dbReference type="Pfam" id="PF01729">
    <property type="entry name" value="QRPTase_C"/>
    <property type="match status" value="1"/>
</dbReference>
<dbReference type="OrthoDB" id="9782546at2"/>
<feature type="binding site" evidence="13">
    <location>
        <position position="166"/>
    </location>
    <ligand>
        <name>substrate</name>
    </ligand>
</feature>
<keyword evidence="8 12" id="KW-0808">Transferase</keyword>
<feature type="binding site" evidence="13">
    <location>
        <position position="109"/>
    </location>
    <ligand>
        <name>substrate</name>
    </ligand>
</feature>
<dbReference type="InterPro" id="IPR004393">
    <property type="entry name" value="NadC"/>
</dbReference>
<dbReference type="RefSeq" id="WP_089684626.1">
    <property type="nucleotide sequence ID" value="NZ_FNFO01000007.1"/>
</dbReference>
<feature type="binding site" evidence="13">
    <location>
        <position position="209"/>
    </location>
    <ligand>
        <name>substrate</name>
    </ligand>
</feature>
<dbReference type="Proteomes" id="UP000198510">
    <property type="component" value="Unassembled WGS sequence"/>
</dbReference>
<dbReference type="FunFam" id="3.20.20.70:FF:000030">
    <property type="entry name" value="Nicotinate-nucleotide pyrophosphorylase, carboxylating"/>
    <property type="match status" value="1"/>
</dbReference>
<keyword evidence="17" id="KW-1185">Reference proteome</keyword>
<dbReference type="AlphaFoldDB" id="A0A1G9M2A9"/>
<evidence type="ECO:0000256" key="13">
    <source>
        <dbReference type="PIRSR" id="PIRSR006250-1"/>
    </source>
</evidence>
<feature type="binding site" evidence="13">
    <location>
        <begin position="275"/>
        <end position="277"/>
    </location>
    <ligand>
        <name>substrate</name>
    </ligand>
</feature>
<dbReference type="EC" id="2.4.2.19" evidence="5"/>
<evidence type="ECO:0000256" key="6">
    <source>
        <dbReference type="ARBA" id="ARBA00022642"/>
    </source>
</evidence>
<proteinExistence type="inferred from homology"/>
<dbReference type="STRING" id="1075417.SAMN05421823_107228"/>
<evidence type="ECO:0000259" key="15">
    <source>
        <dbReference type="Pfam" id="PF02749"/>
    </source>
</evidence>
<sequence length="292" mass="31567">MNTTNPSLLPPYLTEAALRLFIQQALVEDVGDGDHSSLAAVPAEARQQARLLVKDAGVLAGVQLAERIFRHVDPDLELTVFLPDGAEVKAGDVALVVSGSARSILKAERLVLNCMQRMSGIATYTHQMAKLIEGTSARLLDTRKTTPGFRMLEKWAVLIGGGENHRFGLFDGIILKDNHVDYAGGVRAALEATQAYRDRHGLSIPVEIEVRNEAELTEALAVGGMDRIMLDNMTPAQMRSAVAQIGDRYETEASGGITEETIRAVAETGVDFISVGALTHSFRSLDLSLKAF</sequence>
<comment type="pathway">
    <text evidence="2">Cofactor biosynthesis; NAD(+) biosynthesis; nicotinate D-ribonucleotide from quinolinate: step 1/1.</text>
</comment>
<keyword evidence="7 12" id="KW-0328">Glycosyltransferase</keyword>
<dbReference type="GO" id="GO:0004514">
    <property type="term" value="F:nicotinate-nucleotide diphosphorylase (carboxylating) activity"/>
    <property type="evidence" value="ECO:0007669"/>
    <property type="project" value="UniProtKB-EC"/>
</dbReference>
<comment type="function">
    <text evidence="1">Involved in the catabolism of quinolinic acid (QA).</text>
</comment>
<evidence type="ECO:0000256" key="12">
    <source>
        <dbReference type="PIRNR" id="PIRNR006250"/>
    </source>
</evidence>
<keyword evidence="6" id="KW-0662">Pyridine nucleotide biosynthesis</keyword>
<evidence type="ECO:0000256" key="7">
    <source>
        <dbReference type="ARBA" id="ARBA00022676"/>
    </source>
</evidence>
<evidence type="ECO:0000256" key="2">
    <source>
        <dbReference type="ARBA" id="ARBA00004893"/>
    </source>
</evidence>
<dbReference type="Gene3D" id="3.20.20.70">
    <property type="entry name" value="Aldolase class I"/>
    <property type="match status" value="1"/>
</dbReference>
<dbReference type="Gene3D" id="3.90.1170.20">
    <property type="entry name" value="Quinolinate phosphoribosyl transferase, N-terminal domain"/>
    <property type="match status" value="1"/>
</dbReference>
<dbReference type="InterPro" id="IPR037128">
    <property type="entry name" value="Quinolinate_PRibosylTase_N_sf"/>
</dbReference>
<dbReference type="NCBIfam" id="TIGR00078">
    <property type="entry name" value="nadC"/>
    <property type="match status" value="1"/>
</dbReference>
<evidence type="ECO:0000256" key="4">
    <source>
        <dbReference type="ARBA" id="ARBA00011218"/>
    </source>
</evidence>
<feature type="domain" description="Quinolinate phosphoribosyl transferase C-terminal" evidence="14">
    <location>
        <begin position="121"/>
        <end position="290"/>
    </location>
</feature>
<dbReference type="FunFam" id="3.90.1170.20:FF:000001">
    <property type="entry name" value="Nicotinate-nucleotide diphosphorylase (Carboxylating)"/>
    <property type="match status" value="1"/>
</dbReference>
<dbReference type="PANTHER" id="PTHR32179:SF3">
    <property type="entry name" value="NICOTINATE-NUCLEOTIDE PYROPHOSPHORYLASE [CARBOXYLATING]"/>
    <property type="match status" value="1"/>
</dbReference>
<dbReference type="GO" id="GO:0009435">
    <property type="term" value="P:NAD+ biosynthetic process"/>
    <property type="evidence" value="ECO:0007669"/>
    <property type="project" value="UniProtKB-UniPathway"/>
</dbReference>
<dbReference type="Pfam" id="PF02749">
    <property type="entry name" value="QRPTase_N"/>
    <property type="match status" value="1"/>
</dbReference>
<dbReference type="GO" id="GO:0005737">
    <property type="term" value="C:cytoplasm"/>
    <property type="evidence" value="ECO:0007669"/>
    <property type="project" value="TreeGrafter"/>
</dbReference>
<feature type="binding site" evidence="13">
    <location>
        <begin position="142"/>
        <end position="144"/>
    </location>
    <ligand>
        <name>substrate</name>
    </ligand>
</feature>
<evidence type="ECO:0000256" key="3">
    <source>
        <dbReference type="ARBA" id="ARBA00009400"/>
    </source>
</evidence>
<dbReference type="PIRSF" id="PIRSF006250">
    <property type="entry name" value="NadC_ModD"/>
    <property type="match status" value="1"/>
</dbReference>
<dbReference type="InterPro" id="IPR002638">
    <property type="entry name" value="Quinolinate_PRibosylTrfase_C"/>
</dbReference>
<evidence type="ECO:0000256" key="1">
    <source>
        <dbReference type="ARBA" id="ARBA00003237"/>
    </source>
</evidence>
<dbReference type="UniPathway" id="UPA00253">
    <property type="reaction ID" value="UER00331"/>
</dbReference>
<feature type="binding site" evidence="13">
    <location>
        <begin position="254"/>
        <end position="256"/>
    </location>
    <ligand>
        <name>substrate</name>
    </ligand>
</feature>
<dbReference type="InterPro" id="IPR013785">
    <property type="entry name" value="Aldolase_TIM"/>
</dbReference>
<evidence type="ECO:0000256" key="10">
    <source>
        <dbReference type="ARBA" id="ARBA00047445"/>
    </source>
</evidence>
<gene>
    <name evidence="16" type="ORF">SAMN05421823_107228</name>
</gene>
<feature type="binding site" evidence="13">
    <location>
        <position position="176"/>
    </location>
    <ligand>
        <name>substrate</name>
    </ligand>
</feature>
<comment type="similarity">
    <text evidence="3 12">Belongs to the NadC/ModD family.</text>
</comment>
<comment type="subunit">
    <text evidence="4">Hexamer formed by 3 homodimers.</text>
</comment>
<reference evidence="16 17" key="1">
    <citation type="submission" date="2016-10" db="EMBL/GenBank/DDBJ databases">
        <authorList>
            <person name="de Groot N.N."/>
        </authorList>
    </citation>
    <scope>NUCLEOTIDE SEQUENCE [LARGE SCALE GENOMIC DNA]</scope>
    <source>
        <strain evidence="16 17">DSM 25186</strain>
    </source>
</reference>
<dbReference type="EMBL" id="FNFO01000007">
    <property type="protein sequence ID" value="SDL67835.1"/>
    <property type="molecule type" value="Genomic_DNA"/>
</dbReference>
<feature type="binding site" evidence="13">
    <location>
        <position position="231"/>
    </location>
    <ligand>
        <name>substrate</name>
    </ligand>
</feature>
<dbReference type="InterPro" id="IPR027277">
    <property type="entry name" value="NadC/ModD"/>
</dbReference>
<evidence type="ECO:0000256" key="9">
    <source>
        <dbReference type="ARBA" id="ARBA00033102"/>
    </source>
</evidence>